<dbReference type="InterPro" id="IPR007627">
    <property type="entry name" value="RNA_pol_sigma70_r2"/>
</dbReference>
<dbReference type="PANTHER" id="PTHR43133:SF8">
    <property type="entry name" value="RNA POLYMERASE SIGMA FACTOR HI_1459-RELATED"/>
    <property type="match status" value="1"/>
</dbReference>
<dbReference type="STRING" id="454171.CP488_02080"/>
<dbReference type="Proteomes" id="UP000014227">
    <property type="component" value="Chromosome I"/>
</dbReference>
<evidence type="ECO:0000313" key="8">
    <source>
        <dbReference type="EMBL" id="CCW35816.1"/>
    </source>
</evidence>
<protein>
    <submittedName>
        <fullName evidence="8">RNA polymerase, sigma-24 subunit, RpoE</fullName>
    </submittedName>
</protein>
<sequence>MTDADEQRLIERSKEGDRRAFDALVRMHEKRVYNLAYRLCGNYDEAGDITVEAFLRVYQAINSFRGDANFSTWLYRIVTNVYLDRRKRQKNRKTLSLEEYVELEESQVTRQIEDPSPGPEELAEAQQRQELLQKAIESLPEYQRAMIVLYHVDGLSYEEIAEVLSLPIGTVKSRLNRARLALREKLEPIREAF</sequence>
<keyword evidence="5" id="KW-0804">Transcription</keyword>
<dbReference type="GO" id="GO:0003677">
    <property type="term" value="F:DNA binding"/>
    <property type="evidence" value="ECO:0007669"/>
    <property type="project" value="UniProtKB-KW"/>
</dbReference>
<dbReference type="NCBIfam" id="TIGR02937">
    <property type="entry name" value="sigma70-ECF"/>
    <property type="match status" value="1"/>
</dbReference>
<organism evidence="8 9">
    <name type="scientific">Chthonomonas calidirosea (strain DSM 23976 / ICMP 18418 / T49)</name>
    <dbReference type="NCBI Taxonomy" id="1303518"/>
    <lineage>
        <taxon>Bacteria</taxon>
        <taxon>Bacillati</taxon>
        <taxon>Armatimonadota</taxon>
        <taxon>Chthonomonadia</taxon>
        <taxon>Chthonomonadales</taxon>
        <taxon>Chthonomonadaceae</taxon>
        <taxon>Chthonomonas</taxon>
    </lineage>
</organism>
<keyword evidence="4" id="KW-0238">DNA-binding</keyword>
<dbReference type="GO" id="GO:0006352">
    <property type="term" value="P:DNA-templated transcription initiation"/>
    <property type="evidence" value="ECO:0007669"/>
    <property type="project" value="InterPro"/>
</dbReference>
<dbReference type="OrthoDB" id="9785675at2"/>
<accession>S0EVJ3</accession>
<evidence type="ECO:0000313" key="9">
    <source>
        <dbReference type="Proteomes" id="UP000014227"/>
    </source>
</evidence>
<dbReference type="InParanoid" id="S0EVJ3"/>
<dbReference type="FunCoup" id="S0EVJ3">
    <property type="interactions" value="270"/>
</dbReference>
<dbReference type="Pfam" id="PF04542">
    <property type="entry name" value="Sigma70_r2"/>
    <property type="match status" value="1"/>
</dbReference>
<dbReference type="CDD" id="cd06171">
    <property type="entry name" value="Sigma70_r4"/>
    <property type="match status" value="1"/>
</dbReference>
<dbReference type="KEGG" id="ccz:CCALI_02009"/>
<dbReference type="EMBL" id="HF951689">
    <property type="protein sequence ID" value="CCW35816.1"/>
    <property type="molecule type" value="Genomic_DNA"/>
</dbReference>
<evidence type="ECO:0000256" key="1">
    <source>
        <dbReference type="ARBA" id="ARBA00010641"/>
    </source>
</evidence>
<dbReference type="RefSeq" id="WP_016483340.1">
    <property type="nucleotide sequence ID" value="NC_021487.1"/>
</dbReference>
<keyword evidence="3" id="KW-0731">Sigma factor</keyword>
<dbReference type="SUPFAM" id="SSF88659">
    <property type="entry name" value="Sigma3 and sigma4 domains of RNA polymerase sigma factors"/>
    <property type="match status" value="1"/>
</dbReference>
<dbReference type="HOGENOM" id="CLU_047691_3_0_0"/>
<dbReference type="InterPro" id="IPR014284">
    <property type="entry name" value="RNA_pol_sigma-70_dom"/>
</dbReference>
<evidence type="ECO:0000256" key="3">
    <source>
        <dbReference type="ARBA" id="ARBA00023082"/>
    </source>
</evidence>
<feature type="domain" description="RNA polymerase sigma factor 70 region 4 type 2" evidence="7">
    <location>
        <begin position="130"/>
        <end position="182"/>
    </location>
</feature>
<dbReference type="InterPro" id="IPR036388">
    <property type="entry name" value="WH-like_DNA-bd_sf"/>
</dbReference>
<dbReference type="Gene3D" id="1.10.1740.10">
    <property type="match status" value="1"/>
</dbReference>
<keyword evidence="2" id="KW-0805">Transcription regulation</keyword>
<dbReference type="SUPFAM" id="SSF88946">
    <property type="entry name" value="Sigma2 domain of RNA polymerase sigma factors"/>
    <property type="match status" value="1"/>
</dbReference>
<dbReference type="InterPro" id="IPR039425">
    <property type="entry name" value="RNA_pol_sigma-70-like"/>
</dbReference>
<name>S0EVJ3_CHTCT</name>
<dbReference type="eggNOG" id="COG1595">
    <property type="taxonomic scope" value="Bacteria"/>
</dbReference>
<dbReference type="GO" id="GO:0016987">
    <property type="term" value="F:sigma factor activity"/>
    <property type="evidence" value="ECO:0007669"/>
    <property type="project" value="UniProtKB-KW"/>
</dbReference>
<dbReference type="InterPro" id="IPR013249">
    <property type="entry name" value="RNA_pol_sigma70_r4_t2"/>
</dbReference>
<dbReference type="InterPro" id="IPR013325">
    <property type="entry name" value="RNA_pol_sigma_r2"/>
</dbReference>
<dbReference type="PANTHER" id="PTHR43133">
    <property type="entry name" value="RNA POLYMERASE ECF-TYPE SIGMA FACTO"/>
    <property type="match status" value="1"/>
</dbReference>
<feature type="domain" description="RNA polymerase sigma-70 region 2" evidence="6">
    <location>
        <begin position="24"/>
        <end position="91"/>
    </location>
</feature>
<proteinExistence type="inferred from homology"/>
<dbReference type="Pfam" id="PF08281">
    <property type="entry name" value="Sigma70_r4_2"/>
    <property type="match status" value="1"/>
</dbReference>
<evidence type="ECO:0000256" key="4">
    <source>
        <dbReference type="ARBA" id="ARBA00023125"/>
    </source>
</evidence>
<gene>
    <name evidence="8" type="ORF">CCALI_02009</name>
</gene>
<evidence type="ECO:0000259" key="6">
    <source>
        <dbReference type="Pfam" id="PF04542"/>
    </source>
</evidence>
<evidence type="ECO:0000256" key="5">
    <source>
        <dbReference type="ARBA" id="ARBA00023163"/>
    </source>
</evidence>
<dbReference type="AlphaFoldDB" id="S0EVJ3"/>
<comment type="similarity">
    <text evidence="1">Belongs to the sigma-70 factor family. ECF subfamily.</text>
</comment>
<evidence type="ECO:0000259" key="7">
    <source>
        <dbReference type="Pfam" id="PF08281"/>
    </source>
</evidence>
<evidence type="ECO:0000256" key="2">
    <source>
        <dbReference type="ARBA" id="ARBA00023015"/>
    </source>
</evidence>
<dbReference type="InterPro" id="IPR013324">
    <property type="entry name" value="RNA_pol_sigma_r3/r4-like"/>
</dbReference>
<dbReference type="Gene3D" id="1.10.10.10">
    <property type="entry name" value="Winged helix-like DNA-binding domain superfamily/Winged helix DNA-binding domain"/>
    <property type="match status" value="1"/>
</dbReference>
<dbReference type="PATRIC" id="fig|1303518.3.peg.2072"/>
<keyword evidence="9" id="KW-1185">Reference proteome</keyword>
<reference evidence="9" key="1">
    <citation type="submission" date="2013-03" db="EMBL/GenBank/DDBJ databases">
        <title>Genome sequence of Chthonomonas calidirosea, the first sequenced genome from the Armatimonadetes phylum (formally candidate division OP10).</title>
        <authorList>
            <person name="Lee K.C.Y."/>
            <person name="Morgan X.C."/>
            <person name="Dunfield P.F."/>
            <person name="Tamas I."/>
            <person name="Houghton K.M."/>
            <person name="Vyssotski M."/>
            <person name="Ryan J.L.J."/>
            <person name="Lagutin K."/>
            <person name="McDonald I.R."/>
            <person name="Stott M.B."/>
        </authorList>
    </citation>
    <scope>NUCLEOTIDE SEQUENCE [LARGE SCALE GENOMIC DNA]</scope>
    <source>
        <strain evidence="9">DSM 23976 / ICMP 18418 / T49</strain>
    </source>
</reference>